<protein>
    <submittedName>
        <fullName evidence="2">Uncharacterized protein</fullName>
    </submittedName>
</protein>
<feature type="region of interest" description="Disordered" evidence="1">
    <location>
        <begin position="136"/>
        <end position="156"/>
    </location>
</feature>
<name>A0ABT1L1H8_9ACTN</name>
<organism evidence="2 3">
    <name type="scientific">Nocardioides pinisoli</name>
    <dbReference type="NCBI Taxonomy" id="2950279"/>
    <lineage>
        <taxon>Bacteria</taxon>
        <taxon>Bacillati</taxon>
        <taxon>Actinomycetota</taxon>
        <taxon>Actinomycetes</taxon>
        <taxon>Propionibacteriales</taxon>
        <taxon>Nocardioidaceae</taxon>
        <taxon>Nocardioides</taxon>
    </lineage>
</organism>
<keyword evidence="3" id="KW-1185">Reference proteome</keyword>
<reference evidence="2 3" key="1">
    <citation type="submission" date="2022-06" db="EMBL/GenBank/DDBJ databases">
        <authorList>
            <person name="So Y."/>
        </authorList>
    </citation>
    <scope>NUCLEOTIDE SEQUENCE [LARGE SCALE GENOMIC DNA]</scope>
    <source>
        <strain evidence="2 3">STR3</strain>
    </source>
</reference>
<dbReference type="Proteomes" id="UP001204524">
    <property type="component" value="Unassembled WGS sequence"/>
</dbReference>
<evidence type="ECO:0000313" key="3">
    <source>
        <dbReference type="Proteomes" id="UP001204524"/>
    </source>
</evidence>
<comment type="caution">
    <text evidence="2">The sequence shown here is derived from an EMBL/GenBank/DDBJ whole genome shotgun (WGS) entry which is preliminary data.</text>
</comment>
<accession>A0ABT1L1H8</accession>
<evidence type="ECO:0000256" key="1">
    <source>
        <dbReference type="SAM" id="MobiDB-lite"/>
    </source>
</evidence>
<dbReference type="EMBL" id="JANARS010000006">
    <property type="protein sequence ID" value="MCP3423113.1"/>
    <property type="molecule type" value="Genomic_DNA"/>
</dbReference>
<proteinExistence type="predicted"/>
<dbReference type="RefSeq" id="WP_254182308.1">
    <property type="nucleotide sequence ID" value="NZ_JANARS010000006.1"/>
</dbReference>
<sequence>MALDPRFIGCIRIQPALNDAECDFLIDVLDSDRTLRGTPTGRGDADVPFARLAWEPCPAGCCLQWNPYLEDPRWMVESLRFVVDHLLRPGAKGEGHPRLAGFTFDHVASGAVVGRGLGQRAARIVTVEDNLVTGTSMPTPCEEVTATPQPARSHDGQFDNVIEFRPRRA</sequence>
<evidence type="ECO:0000313" key="2">
    <source>
        <dbReference type="EMBL" id="MCP3423113.1"/>
    </source>
</evidence>
<gene>
    <name evidence="2" type="ORF">NCI01_15020</name>
</gene>